<evidence type="ECO:0000313" key="1">
    <source>
        <dbReference type="EMBL" id="MFC6016813.1"/>
    </source>
</evidence>
<dbReference type="InterPro" id="IPR016024">
    <property type="entry name" value="ARM-type_fold"/>
</dbReference>
<sequence length="1127" mass="123281">MPTSTDELLRELEPLPYPQRCRRLAPIVTAMAGDGTLDRTVTELRDGDHYQRHLALMMALIGQDAAAVRAGLADDDPQIRALALRAALRANWLAAPELVELMADAPPLTRQLVYRTLARLPRPELADALVELVRDRYGEPEAARLLPGCGADTVQRLLPELDHAIPSWSRLVRRHRDVVLRHAEELLPRLDHAGRNRWWEHCGRQLLQVAATAPRQVLDLLDRFAPSTYLPGNLADYGVLAAVEPHRVVRLLTNPDRASWLRRSTLPAALLDRLGRLDPDDLVGLAGRLRDGESAFARLLRALPPSRRGTLYDAATAEVENENLVPGEVLLAVLPQRWRHREARRVLGLPRIRDDEAATLRYTAFLPWPDAEPVLTAATRRASADDRGTGYELLLRAAGRSADPAAVAVAVEHLLRLRNEQDPVRARALLALAELPRLLGAGSVETLDRIVVAAIEARDASAAGRTALSRLAVAVLRHHPDRSALRDWSWRTLDRLFQQRSQPPLRELAAGLRRGREQEFFATVRPWLEADVARGNFQSLFAVSSSLGRRGWRLPGLQDMLRQAISPEVVPRVFEQAVGRWLDDPSTRSERVAEVLRIDLSAVTIPEVWDAVATRRTDLLDLVLAGPVPAGRFLNAGQRWSPRSARYARRWLPRQQRAVVELLAGHAADPKVPVHGRAVAIATAAWVPEYGRQLLARYVDSPNVRLAEAALGALPWTDRPAEALPVLLDRADGDRARVATYAAGRAVQFAAPSRLPGLLAKIVTRRGKVTSRKEAIRLLGRFGGPEATELMLDAWRQPDQHRDVRTAIVSAARLRLDRPQCWQIVEQAVTGGREEVLALLGNPVRTTAAPDRPRYAALVVRACDHSDPVVARAAWGMLPDWAPWAPDLVGLVVAAATRLDTEQTWPTVADAVVRLLDGQPKTPTPPAQATAATTARPLDAALAALVRLDGLDADPGGPAADRPARRRIEQLVQSTVHRAADAGPELDRKPLREAARMLAGQPEFVPVAGELLGQLARLDAAVPDDLAADLAELADLLADRPALASRLAEGLGARVQAGGDRWPGSTLVGAAAQLAGRGDLAAGLFAVSLSRAGGRYGWSQPWRVLLHGLRRHPVPDVRSAGFDVVMS</sequence>
<proteinExistence type="predicted"/>
<evidence type="ECO:0008006" key="3">
    <source>
        <dbReference type="Google" id="ProtNLM"/>
    </source>
</evidence>
<gene>
    <name evidence="1" type="ORF">ACFP2T_11420</name>
</gene>
<dbReference type="EMBL" id="JBHSPR010000008">
    <property type="protein sequence ID" value="MFC6016813.1"/>
    <property type="molecule type" value="Genomic_DNA"/>
</dbReference>
<comment type="caution">
    <text evidence="1">The sequence shown here is derived from an EMBL/GenBank/DDBJ whole genome shotgun (WGS) entry which is preliminary data.</text>
</comment>
<dbReference type="SUPFAM" id="SSF48371">
    <property type="entry name" value="ARM repeat"/>
    <property type="match status" value="1"/>
</dbReference>
<organism evidence="1 2">
    <name type="scientific">Plantactinospora solaniradicis</name>
    <dbReference type="NCBI Taxonomy" id="1723736"/>
    <lineage>
        <taxon>Bacteria</taxon>
        <taxon>Bacillati</taxon>
        <taxon>Actinomycetota</taxon>
        <taxon>Actinomycetes</taxon>
        <taxon>Micromonosporales</taxon>
        <taxon>Micromonosporaceae</taxon>
        <taxon>Plantactinospora</taxon>
    </lineage>
</organism>
<reference evidence="2" key="1">
    <citation type="journal article" date="2019" name="Int. J. Syst. Evol. Microbiol.">
        <title>The Global Catalogue of Microorganisms (GCM) 10K type strain sequencing project: providing services to taxonomists for standard genome sequencing and annotation.</title>
        <authorList>
            <consortium name="The Broad Institute Genomics Platform"/>
            <consortium name="The Broad Institute Genome Sequencing Center for Infectious Disease"/>
            <person name="Wu L."/>
            <person name="Ma J."/>
        </authorList>
    </citation>
    <scope>NUCLEOTIDE SEQUENCE [LARGE SCALE GENOMIC DNA]</scope>
    <source>
        <strain evidence="2">ZS-35-S2</strain>
    </source>
</reference>
<keyword evidence="2" id="KW-1185">Reference proteome</keyword>
<dbReference type="RefSeq" id="WP_377420545.1">
    <property type="nucleotide sequence ID" value="NZ_JBHSPR010000008.1"/>
</dbReference>
<accession>A0ABW1K700</accession>
<protein>
    <recommendedName>
        <fullName evidence="3">HEAT repeat domain-containing protein</fullName>
    </recommendedName>
</protein>
<evidence type="ECO:0000313" key="2">
    <source>
        <dbReference type="Proteomes" id="UP001596203"/>
    </source>
</evidence>
<name>A0ABW1K700_9ACTN</name>
<dbReference type="Proteomes" id="UP001596203">
    <property type="component" value="Unassembled WGS sequence"/>
</dbReference>